<organism evidence="5 6">
    <name type="scientific">Laodelphax striatellus</name>
    <name type="common">Small brown planthopper</name>
    <name type="synonym">Delphax striatella</name>
    <dbReference type="NCBI Taxonomy" id="195883"/>
    <lineage>
        <taxon>Eukaryota</taxon>
        <taxon>Metazoa</taxon>
        <taxon>Ecdysozoa</taxon>
        <taxon>Arthropoda</taxon>
        <taxon>Hexapoda</taxon>
        <taxon>Insecta</taxon>
        <taxon>Pterygota</taxon>
        <taxon>Neoptera</taxon>
        <taxon>Paraneoptera</taxon>
        <taxon>Hemiptera</taxon>
        <taxon>Auchenorrhyncha</taxon>
        <taxon>Fulgoroidea</taxon>
        <taxon>Delphacidae</taxon>
        <taxon>Criomorphinae</taxon>
        <taxon>Laodelphax</taxon>
    </lineage>
</organism>
<dbReference type="Pfam" id="PF02138">
    <property type="entry name" value="Beach"/>
    <property type="match status" value="1"/>
</dbReference>
<reference evidence="5 6" key="1">
    <citation type="journal article" date="2017" name="Gigascience">
        <title>Genome sequence of the small brown planthopper, Laodelphax striatellus.</title>
        <authorList>
            <person name="Zhu J."/>
            <person name="Jiang F."/>
            <person name="Wang X."/>
            <person name="Yang P."/>
            <person name="Bao Y."/>
            <person name="Zhao W."/>
            <person name="Wang W."/>
            <person name="Lu H."/>
            <person name="Wang Q."/>
            <person name="Cui N."/>
            <person name="Li J."/>
            <person name="Chen X."/>
            <person name="Luo L."/>
            <person name="Yu J."/>
            <person name="Kang L."/>
            <person name="Cui F."/>
        </authorList>
    </citation>
    <scope>NUCLEOTIDE SEQUENCE [LARGE SCALE GENOMIC DNA]</scope>
    <source>
        <strain evidence="5">Lst14</strain>
    </source>
</reference>
<protein>
    <recommendedName>
        <fullName evidence="4">BEACH domain-containing protein</fullName>
    </recommendedName>
</protein>
<dbReference type="FunFam" id="1.10.1540.10:FF:000003">
    <property type="entry name" value="WD repeat-containing protein 81 isoform X1"/>
    <property type="match status" value="1"/>
</dbReference>
<evidence type="ECO:0000256" key="2">
    <source>
        <dbReference type="ARBA" id="ARBA00022737"/>
    </source>
</evidence>
<dbReference type="AlphaFoldDB" id="A0A482WR37"/>
<dbReference type="SUPFAM" id="SSF56112">
    <property type="entry name" value="Protein kinase-like (PK-like)"/>
    <property type="match status" value="1"/>
</dbReference>
<feature type="domain" description="BEACH" evidence="4">
    <location>
        <begin position="328"/>
        <end position="595"/>
    </location>
</feature>
<keyword evidence="2" id="KW-0677">Repeat</keyword>
<dbReference type="PROSITE" id="PS50197">
    <property type="entry name" value="BEACH"/>
    <property type="match status" value="1"/>
</dbReference>
<dbReference type="InterPro" id="IPR052651">
    <property type="entry name" value="WDR81"/>
</dbReference>
<dbReference type="GO" id="GO:0035973">
    <property type="term" value="P:aggrephagy"/>
    <property type="evidence" value="ECO:0007669"/>
    <property type="project" value="TreeGrafter"/>
</dbReference>
<dbReference type="InterPro" id="IPR011009">
    <property type="entry name" value="Kinase-like_dom_sf"/>
</dbReference>
<comment type="caution">
    <text evidence="5">The sequence shown here is derived from an EMBL/GenBank/DDBJ whole genome shotgun (WGS) entry which is preliminary data.</text>
</comment>
<dbReference type="Proteomes" id="UP000291343">
    <property type="component" value="Unassembled WGS sequence"/>
</dbReference>
<accession>A0A482WR37</accession>
<dbReference type="SMR" id="A0A482WR37"/>
<evidence type="ECO:0000256" key="3">
    <source>
        <dbReference type="SAM" id="MobiDB-lite"/>
    </source>
</evidence>
<dbReference type="OrthoDB" id="29306at2759"/>
<name>A0A482WR37_LAOST</name>
<evidence type="ECO:0000313" key="6">
    <source>
        <dbReference type="Proteomes" id="UP000291343"/>
    </source>
</evidence>
<dbReference type="Gene3D" id="1.10.1540.10">
    <property type="entry name" value="BEACH domain"/>
    <property type="match status" value="1"/>
</dbReference>
<evidence type="ECO:0000256" key="1">
    <source>
        <dbReference type="ARBA" id="ARBA00022574"/>
    </source>
</evidence>
<sequence length="945" mass="105770">MDASCVINQELQIPFEYMTAHSRPERVKCIVHISWLRSILTTGELSQFVEHDKLSSAEVSAWLKQGENFGPLWQKILITVIDKPNKTVIPLPRPRTGARPDIQLTFSQTCSYVAQTNYKNIWKEAYKKYSNTSFNGKMSERQCKINLMDCGEVLREVVGRAYGCPIINLNGGAAPEQLELSNQFEAHHNLLPAAIALETDHCFLILQEYEYEHSLLDCVRFSPALLSGNYAKPLFIIYQLLRLMRQLHDNGLVLGDITLSDILVSDNLWIQVLPRLEANIYTVPDVSCNKHEDQLIQQTTPDEPCSAASQLTAVESQTLSQSADNNQLMRDRERELGRLCEAWVRGALSNFDYLTALNRLAGRRYGDPRSHHVFPWVTDFSSRSGCSWRDLTRSKFRLNKGDRQLDLTYDLPPGAGLNQVPHHVSDVLSEITYYVYLCRVTPRAVLQKYVRPQWVPAEYPSSIQRLQEWTPDECIPEFFTDPTVFKSIHADLADLEVPSWAESAEDLVSAHRAILESAHVSDRLHHWIDLTFGYKLSGAAAVKSKNVCLQLVDGHTRLTDVGVVQLFTQPHPPHVSPNPYLSKTPPVFGHRDRKRGTCDEEDGGHSSGVEDEDVQITRSSPSGLSRILSRSRTSLHTTSGAPSTSTPLSPSSEQQQQQQQQDKSPPASIVLPRDYKPVAALVACEALHNFLNRTCQLMPPESAADGRLAAPHDSCSYKQVVAARRVQEMVVLGCLIVELFAPSKLHVFGCALQQQQQQHPSPTHPPHPSTALQRRADICRRLSLAAATAQLLPRCVRQLVQQLLGGSGEPVTPLGTPPPSAHQLLQPSLSSCVLPFPDNYAQVYNMFRCLQEYDSALLDLKRVMIKDSLDGVNRTEGLSLLAERINELKVKSLVEDIENLVERASASLVSTPAWLPLLLPHILPLLSSNETRVTAAWYLFDPIAR</sequence>
<dbReference type="STRING" id="195883.A0A482WR37"/>
<dbReference type="SMART" id="SM01026">
    <property type="entry name" value="Beach"/>
    <property type="match status" value="1"/>
</dbReference>
<keyword evidence="6" id="KW-1185">Reference proteome</keyword>
<dbReference type="SUPFAM" id="SSF81837">
    <property type="entry name" value="BEACH domain"/>
    <property type="match status" value="1"/>
</dbReference>
<feature type="region of interest" description="Disordered" evidence="3">
    <location>
        <begin position="570"/>
        <end position="670"/>
    </location>
</feature>
<dbReference type="InParanoid" id="A0A482WR37"/>
<dbReference type="PANTHER" id="PTHR44662">
    <property type="entry name" value="WD REPEAT-CONTAINING PROTEIN 81"/>
    <property type="match status" value="1"/>
</dbReference>
<dbReference type="GO" id="GO:0005739">
    <property type="term" value="C:mitochondrion"/>
    <property type="evidence" value="ECO:0007669"/>
    <property type="project" value="TreeGrafter"/>
</dbReference>
<dbReference type="EMBL" id="QKKF02027837">
    <property type="protein sequence ID" value="RZF35651.1"/>
    <property type="molecule type" value="Genomic_DNA"/>
</dbReference>
<dbReference type="InterPro" id="IPR000409">
    <property type="entry name" value="BEACH_dom"/>
</dbReference>
<dbReference type="InterPro" id="IPR036372">
    <property type="entry name" value="BEACH_dom_sf"/>
</dbReference>
<keyword evidence="1" id="KW-0853">WD repeat</keyword>
<proteinExistence type="predicted"/>
<evidence type="ECO:0000259" key="4">
    <source>
        <dbReference type="PROSITE" id="PS50197"/>
    </source>
</evidence>
<dbReference type="CDD" id="cd06071">
    <property type="entry name" value="Beach"/>
    <property type="match status" value="1"/>
</dbReference>
<dbReference type="PANTHER" id="PTHR44662:SF1">
    <property type="entry name" value="WD REPEAT-CONTAINING PROTEIN 81"/>
    <property type="match status" value="1"/>
</dbReference>
<gene>
    <name evidence="5" type="ORF">LSTR_LSTR013062</name>
</gene>
<evidence type="ECO:0000313" key="5">
    <source>
        <dbReference type="EMBL" id="RZF35651.1"/>
    </source>
</evidence>
<feature type="compositionally biased region" description="Low complexity" evidence="3">
    <location>
        <begin position="618"/>
        <end position="668"/>
    </location>
</feature>
<dbReference type="GO" id="GO:0035014">
    <property type="term" value="F:phosphatidylinositol 3-kinase regulator activity"/>
    <property type="evidence" value="ECO:0007669"/>
    <property type="project" value="TreeGrafter"/>
</dbReference>